<accession>A0A1M4XNU4</accession>
<evidence type="ECO:0000313" key="2">
    <source>
        <dbReference type="Proteomes" id="UP000184128"/>
    </source>
</evidence>
<dbReference type="EMBL" id="FQUF01000022">
    <property type="protein sequence ID" value="SHE95100.1"/>
    <property type="molecule type" value="Genomic_DNA"/>
</dbReference>
<sequence length="254" mass="29630">MNNHLNLNVLQDFVDINGGTFKLKIKWQKGNIYIDQGEEVEGGVVHFTQLPLSPITDRKIRDDVLIKMPGVSKATINKSLAVTQKIKQPNVIDLQNKFKQSMDFEMELNSNRPAKIKVFTYFGIQRLEHDYTYTRSLFTTNPYFATIFNGIRIVPYERDIEELGDKVIQTVKEYAQDILSKGYKEETELHFKVEKAFEITFYLDKQEVTQDIHLIMNKKKENQTTLDEFGFIAYIAFYQLFDGELNNHIALNQL</sequence>
<proteinExistence type="predicted"/>
<protein>
    <submittedName>
        <fullName evidence="1">Uncharacterized protein</fullName>
    </submittedName>
</protein>
<dbReference type="Proteomes" id="UP000184128">
    <property type="component" value="Unassembled WGS sequence"/>
</dbReference>
<name>A0A1M4XNU4_9LACT</name>
<dbReference type="AlphaFoldDB" id="A0A1M4XNU4"/>
<dbReference type="RefSeq" id="WP_073298237.1">
    <property type="nucleotide sequence ID" value="NZ_FQUF01000022.1"/>
</dbReference>
<evidence type="ECO:0000313" key="1">
    <source>
        <dbReference type="EMBL" id="SHE95100.1"/>
    </source>
</evidence>
<organism evidence="1 2">
    <name type="scientific">Atopostipes suicloacalis DSM 15692</name>
    <dbReference type="NCBI Taxonomy" id="1121025"/>
    <lineage>
        <taxon>Bacteria</taxon>
        <taxon>Bacillati</taxon>
        <taxon>Bacillota</taxon>
        <taxon>Bacilli</taxon>
        <taxon>Lactobacillales</taxon>
        <taxon>Carnobacteriaceae</taxon>
        <taxon>Atopostipes</taxon>
    </lineage>
</organism>
<reference evidence="1 2" key="1">
    <citation type="submission" date="2016-11" db="EMBL/GenBank/DDBJ databases">
        <authorList>
            <person name="Jaros S."/>
            <person name="Januszkiewicz K."/>
            <person name="Wedrychowicz H."/>
        </authorList>
    </citation>
    <scope>NUCLEOTIDE SEQUENCE [LARGE SCALE GENOMIC DNA]</scope>
    <source>
        <strain evidence="1 2">DSM 15692</strain>
    </source>
</reference>
<keyword evidence="2" id="KW-1185">Reference proteome</keyword>
<gene>
    <name evidence="1" type="ORF">SAMN02745249_01493</name>
</gene>